<evidence type="ECO:0000313" key="9">
    <source>
        <dbReference type="Proteomes" id="UP000007148"/>
    </source>
</evidence>
<comment type="similarity">
    <text evidence="1 5">Belongs to the GDA1/CD39 NTPase family.</text>
</comment>
<dbReference type="GO" id="GO:0004382">
    <property type="term" value="F:GDP phosphatase activity"/>
    <property type="evidence" value="ECO:0007669"/>
    <property type="project" value="TreeGrafter"/>
</dbReference>
<feature type="compositionally biased region" description="Polar residues" evidence="6">
    <location>
        <begin position="663"/>
        <end position="672"/>
    </location>
</feature>
<evidence type="ECO:0000313" key="8">
    <source>
        <dbReference type="EMBL" id="CCA67983.1"/>
    </source>
</evidence>
<feature type="compositionally biased region" description="Low complexity" evidence="6">
    <location>
        <begin position="673"/>
        <end position="693"/>
    </location>
</feature>
<evidence type="ECO:0000256" key="2">
    <source>
        <dbReference type="ARBA" id="ARBA00022801"/>
    </source>
</evidence>
<accession>G4T9I1</accession>
<dbReference type="InterPro" id="IPR000407">
    <property type="entry name" value="GDA1_CD39_NTPase"/>
</dbReference>
<dbReference type="GO" id="GO:0046036">
    <property type="term" value="P:CTP metabolic process"/>
    <property type="evidence" value="ECO:0007669"/>
    <property type="project" value="TreeGrafter"/>
</dbReference>
<dbReference type="Proteomes" id="UP000007148">
    <property type="component" value="Unassembled WGS sequence"/>
</dbReference>
<keyword evidence="7" id="KW-1133">Transmembrane helix</keyword>
<dbReference type="GO" id="GO:0016020">
    <property type="term" value="C:membrane"/>
    <property type="evidence" value="ECO:0007669"/>
    <property type="project" value="TreeGrafter"/>
</dbReference>
<dbReference type="GO" id="GO:0017111">
    <property type="term" value="F:ribonucleoside triphosphate phosphatase activity"/>
    <property type="evidence" value="ECO:0007669"/>
    <property type="project" value="TreeGrafter"/>
</dbReference>
<organism evidence="8 9">
    <name type="scientific">Serendipita indica (strain DSM 11827)</name>
    <name type="common">Root endophyte fungus</name>
    <name type="synonym">Piriformospora indica</name>
    <dbReference type="NCBI Taxonomy" id="1109443"/>
    <lineage>
        <taxon>Eukaryota</taxon>
        <taxon>Fungi</taxon>
        <taxon>Dikarya</taxon>
        <taxon>Basidiomycota</taxon>
        <taxon>Agaricomycotina</taxon>
        <taxon>Agaricomycetes</taxon>
        <taxon>Sebacinales</taxon>
        <taxon>Serendipitaceae</taxon>
        <taxon>Serendipita</taxon>
    </lineage>
</organism>
<feature type="region of interest" description="Disordered" evidence="6">
    <location>
        <begin position="719"/>
        <end position="749"/>
    </location>
</feature>
<evidence type="ECO:0000256" key="7">
    <source>
        <dbReference type="SAM" id="Phobius"/>
    </source>
</evidence>
<keyword evidence="7" id="KW-0472">Membrane</keyword>
<dbReference type="HOGENOM" id="CLU_010246_3_1_1"/>
<dbReference type="PROSITE" id="PS01238">
    <property type="entry name" value="GDA1_CD39_NTPASE"/>
    <property type="match status" value="1"/>
</dbReference>
<dbReference type="GO" id="GO:0005794">
    <property type="term" value="C:Golgi apparatus"/>
    <property type="evidence" value="ECO:0007669"/>
    <property type="project" value="TreeGrafter"/>
</dbReference>
<dbReference type="AlphaFoldDB" id="G4T9I1"/>
<keyword evidence="7" id="KW-0812">Transmembrane</keyword>
<dbReference type="STRING" id="1109443.G4T9I1"/>
<dbReference type="FunCoup" id="G4T9I1">
    <property type="interactions" value="178"/>
</dbReference>
<dbReference type="Gene3D" id="3.30.420.150">
    <property type="entry name" value="Exopolyphosphatase. Domain 2"/>
    <property type="match status" value="1"/>
</dbReference>
<evidence type="ECO:0000256" key="3">
    <source>
        <dbReference type="PIRSR" id="PIRSR600407-1"/>
    </source>
</evidence>
<feature type="region of interest" description="Disordered" evidence="6">
    <location>
        <begin position="636"/>
        <end position="702"/>
    </location>
</feature>
<evidence type="ECO:0000256" key="1">
    <source>
        <dbReference type="ARBA" id="ARBA00009283"/>
    </source>
</evidence>
<keyword evidence="9" id="KW-1185">Reference proteome</keyword>
<dbReference type="OMA" id="HESIGFM"/>
<name>G4T9I1_SERID</name>
<evidence type="ECO:0000256" key="6">
    <source>
        <dbReference type="SAM" id="MobiDB-lite"/>
    </source>
</evidence>
<dbReference type="eggNOG" id="KOG1386">
    <property type="taxonomic scope" value="Eukaryota"/>
</dbReference>
<proteinExistence type="inferred from homology"/>
<dbReference type="GO" id="GO:0006256">
    <property type="term" value="P:UDP catabolic process"/>
    <property type="evidence" value="ECO:0007669"/>
    <property type="project" value="TreeGrafter"/>
</dbReference>
<feature type="compositionally biased region" description="Low complexity" evidence="6">
    <location>
        <begin position="719"/>
        <end position="735"/>
    </location>
</feature>
<dbReference type="PANTHER" id="PTHR11782">
    <property type="entry name" value="ADENOSINE/GUANOSINE DIPHOSPHATASE"/>
    <property type="match status" value="1"/>
</dbReference>
<keyword evidence="2 5" id="KW-0378">Hydrolase</keyword>
<feature type="active site" description="Proton acceptor" evidence="3">
    <location>
        <position position="164"/>
    </location>
</feature>
<sequence length="749" mass="82697">MPPPTQFDPWLASRRFGIVIDAGSSGSRIQLYSWRDARIVQTELSPAGLATLPIVETATKDPEDSIRKIEPGLSTFGTDPEGIFEYLKPLIQHAKAEIPPHLHAETPLFLLATAGMRLLPKPQQDAVLRKVCQYFRDYTTFKVERTSPLGHCGSSVRIISGEEEGLFGWIAVNYLMEAFSNGSKDANTYGFLDMGGASTQIAFEPRDQTSDLTRVRLRLLNGKDITHNVFVATWLGYGTNQARARYVGNLIDTVEEKEGHHDSIIPDPCLPRDLKRAESSTRNKAASPHSHKTHTLVGTGNFTQCLEQSAPLLNKNAPCQDIPCLFGGKKTPTIDFSVSRFVGVSEYWYSSEQIFNLGGAYNFVQYEQAATKFCGQEWRSILAHHEWTKKKGRLGGDGEIEEDGKVVGLGVWGSTVETHRLELQCFKAAWIVNILHEGFGMPRVVDPGGNSTDTSAVNHVDHSAEGKGFKRPLFQSADSIGDTAITWTLGKMVIEASKEIKSTTGDDTPIMDPLQSQPDFDRMPTSQSGLLDYYGRKWSHRLPTSLQGEMMGVPIIVVLIYIAMLAILAFIYLKLKKRLRMTFRRFLRQTGLRIERDDAMEMQYTNGSSYSPISPVAGGSMALSLRRFAASIMSALQPSQRHPRPPSYYPDGDHSDAYPRANGTVSRNPNTFSEARYSESSRGSSPPRSLTGRRPADEIRGAIPAKALYNSLSSLTRTQNSSSSLSLYPRSTASSLLSRSGAQTPVGDS</sequence>
<dbReference type="CDD" id="cd24039">
    <property type="entry name" value="ASKHA_NBD_YND1-like"/>
    <property type="match status" value="1"/>
</dbReference>
<evidence type="ECO:0000256" key="4">
    <source>
        <dbReference type="PIRSR" id="PIRSR600407-2"/>
    </source>
</evidence>
<dbReference type="PANTHER" id="PTHR11782:SF121">
    <property type="entry name" value="NUCLEOSIDE-DIPHOSPHATASE MIG-23"/>
    <property type="match status" value="1"/>
</dbReference>
<dbReference type="InParanoid" id="G4T9I1"/>
<dbReference type="GO" id="GO:0045134">
    <property type="term" value="F:UDP phosphatase activity"/>
    <property type="evidence" value="ECO:0007669"/>
    <property type="project" value="TreeGrafter"/>
</dbReference>
<evidence type="ECO:0000256" key="5">
    <source>
        <dbReference type="RuleBase" id="RU003833"/>
    </source>
</evidence>
<dbReference type="Pfam" id="PF01150">
    <property type="entry name" value="GDA1_CD39"/>
    <property type="match status" value="1"/>
</dbReference>
<keyword evidence="4" id="KW-0067">ATP-binding</keyword>
<keyword evidence="4" id="KW-0547">Nucleotide-binding</keyword>
<comment type="caution">
    <text evidence="8">The sequence shown here is derived from an EMBL/GenBank/DDBJ whole genome shotgun (WGS) entry which is preliminary data.</text>
</comment>
<dbReference type="Gene3D" id="3.30.420.40">
    <property type="match status" value="1"/>
</dbReference>
<feature type="binding site" evidence="4">
    <location>
        <begin position="196"/>
        <end position="200"/>
    </location>
    <ligand>
        <name>ATP</name>
        <dbReference type="ChEBI" id="CHEBI:30616"/>
    </ligand>
</feature>
<dbReference type="GO" id="GO:0005524">
    <property type="term" value="F:ATP binding"/>
    <property type="evidence" value="ECO:0007669"/>
    <property type="project" value="UniProtKB-KW"/>
</dbReference>
<dbReference type="EMBL" id="CAFZ01000023">
    <property type="protein sequence ID" value="CCA67983.1"/>
    <property type="molecule type" value="Genomic_DNA"/>
</dbReference>
<protein>
    <submittedName>
        <fullName evidence="8">Related to YND1-apyrase (NDPase/NTPase)</fullName>
    </submittedName>
</protein>
<dbReference type="OrthoDB" id="6372431at2759"/>
<feature type="transmembrane region" description="Helical" evidence="7">
    <location>
        <begin position="551"/>
        <end position="575"/>
    </location>
</feature>
<gene>
    <name evidence="8" type="ORF">PIIN_01850</name>
</gene>
<reference evidence="8 9" key="1">
    <citation type="journal article" date="2011" name="PLoS Pathog.">
        <title>Endophytic Life Strategies Decoded by Genome and Transcriptome Analyses of the Mutualistic Root Symbiont Piriformospora indica.</title>
        <authorList>
            <person name="Zuccaro A."/>
            <person name="Lahrmann U."/>
            <person name="Guldener U."/>
            <person name="Langen G."/>
            <person name="Pfiffi S."/>
            <person name="Biedenkopf D."/>
            <person name="Wong P."/>
            <person name="Samans B."/>
            <person name="Grimm C."/>
            <person name="Basiewicz M."/>
            <person name="Murat C."/>
            <person name="Martin F."/>
            <person name="Kogel K.H."/>
        </authorList>
    </citation>
    <scope>NUCLEOTIDE SEQUENCE [LARGE SCALE GENOMIC DNA]</scope>
    <source>
        <strain evidence="8 9">DSM 11827</strain>
    </source>
</reference>